<protein>
    <submittedName>
        <fullName evidence="14">Uncharacterized protein LOC106756196</fullName>
    </submittedName>
</protein>
<reference evidence="13" key="1">
    <citation type="journal article" date="2014" name="Nat. Commun.">
        <title>Genome sequence of mungbean and insights into evolution within Vigna species.</title>
        <authorList>
            <person name="Kang Y.J."/>
            <person name="Kim S.K."/>
            <person name="Kim M.Y."/>
            <person name="Lestari P."/>
            <person name="Kim K.H."/>
            <person name="Ha B.K."/>
            <person name="Jun T.H."/>
            <person name="Hwang W.J."/>
            <person name="Lee T."/>
            <person name="Lee J."/>
            <person name="Shim S."/>
            <person name="Yoon M.Y."/>
            <person name="Jang Y.E."/>
            <person name="Han K.S."/>
            <person name="Taeprayoon P."/>
            <person name="Yoon N."/>
            <person name="Somta P."/>
            <person name="Tanya P."/>
            <person name="Kim K.S."/>
            <person name="Gwag J.G."/>
            <person name="Moon J.K."/>
            <person name="Lee Y.H."/>
            <person name="Park B.S."/>
            <person name="Bombarely A."/>
            <person name="Doyle J.J."/>
            <person name="Jackson S.A."/>
            <person name="Schafleitner R."/>
            <person name="Srinives P."/>
            <person name="Varshney R.K."/>
            <person name="Lee S.H."/>
        </authorList>
    </citation>
    <scope>NUCLEOTIDE SEQUENCE [LARGE SCALE GENOMIC DNA]</scope>
    <source>
        <strain evidence="13">cv. VC1973A</strain>
    </source>
</reference>
<evidence type="ECO:0000313" key="14">
    <source>
        <dbReference type="RefSeq" id="XP_014494036.2"/>
    </source>
</evidence>
<name>A0A1S3TJV7_VIGRR</name>
<keyword evidence="11" id="KW-0539">Nucleus</keyword>
<comment type="similarity">
    <text evidence="2">Belongs to the splicing factor SR family.</text>
</comment>
<dbReference type="InterPro" id="IPR035979">
    <property type="entry name" value="RBD_domain_sf"/>
</dbReference>
<dbReference type="GO" id="GO:0003723">
    <property type="term" value="F:RNA binding"/>
    <property type="evidence" value="ECO:0007669"/>
    <property type="project" value="UniProtKB-KW"/>
</dbReference>
<dbReference type="GO" id="GO:0000398">
    <property type="term" value="P:mRNA splicing, via spliceosome"/>
    <property type="evidence" value="ECO:0007669"/>
    <property type="project" value="InterPro"/>
</dbReference>
<dbReference type="PANTHER" id="PTHR12620">
    <property type="entry name" value="U2 SNRNP AUXILIARY FACTOR, SMALL SUBUNIT"/>
    <property type="match status" value="1"/>
</dbReference>
<evidence type="ECO:0000256" key="6">
    <source>
        <dbReference type="ARBA" id="ARBA00022771"/>
    </source>
</evidence>
<comment type="subcellular location">
    <subcellularLocation>
        <location evidence="1">Nucleus</location>
    </subcellularLocation>
</comment>
<gene>
    <name evidence="14" type="primary">LOC106756196</name>
</gene>
<evidence type="ECO:0000256" key="11">
    <source>
        <dbReference type="ARBA" id="ARBA00023242"/>
    </source>
</evidence>
<keyword evidence="9" id="KW-0238">DNA-binding</keyword>
<sequence length="409" mass="46879">MKRKAVEPKTLIWTLGKAKIKAKKVETSPDLTRIQTEELQLQSILSVFEVVFKELRGRPPDLVHQILVKEGIDSVTVRSYIYPHVTKAKIENPRQQQREEEKAHVSLVVAAMAEHLPLIFGMGKVTVKWPFYFQTGAYRHSDWCSFLHTKLSISPTILLPNMYQCSDMITPDVDVLGNPIDSRQIQDHFEEFYAGIFKELSKYSEIENLHVCDNLANLMAGNGYAKFKEEEHTANTVRNFTGWFYADRSIIVDFSRVTNFRGVPCSQYEENTCNHRGCNFMHLKRINWDLRHQLFGKHHRQNSRSRVLTGIAAMMSGPIIVIAESKMTGTTIMRVVVVNAGARVLNLGEEEVEVLLGPMFWLLKILDKRQKQRDEKVIPQILVEWQEGEGRNNIDGCAHYSGTIPTLQP</sequence>
<evidence type="ECO:0000256" key="7">
    <source>
        <dbReference type="ARBA" id="ARBA00022833"/>
    </source>
</evidence>
<reference evidence="14" key="2">
    <citation type="submission" date="2025-08" db="UniProtKB">
        <authorList>
            <consortium name="RefSeq"/>
        </authorList>
    </citation>
    <scope>IDENTIFICATION</scope>
    <source>
        <tissue evidence="14">Leaf</tissue>
    </source>
</reference>
<dbReference type="FunFam" id="3.30.70.330:FF:000122">
    <property type="entry name" value="Splicing factor U2AF small subunit"/>
    <property type="match status" value="1"/>
</dbReference>
<keyword evidence="8" id="KW-0694">RNA-binding</keyword>
<dbReference type="GO" id="GO:0048573">
    <property type="term" value="P:photoperiodism, flowering"/>
    <property type="evidence" value="ECO:0007669"/>
    <property type="project" value="UniProtKB-ARBA"/>
</dbReference>
<keyword evidence="5" id="KW-0677">Repeat</keyword>
<evidence type="ECO:0000256" key="1">
    <source>
        <dbReference type="ARBA" id="ARBA00004123"/>
    </source>
</evidence>
<evidence type="ECO:0000256" key="3">
    <source>
        <dbReference type="ARBA" id="ARBA00022664"/>
    </source>
</evidence>
<dbReference type="AlphaFoldDB" id="A0A1S3TJV7"/>
<evidence type="ECO:0000256" key="5">
    <source>
        <dbReference type="ARBA" id="ARBA00022737"/>
    </source>
</evidence>
<keyword evidence="13" id="KW-1185">Reference proteome</keyword>
<evidence type="ECO:0000256" key="2">
    <source>
        <dbReference type="ARBA" id="ARBA00010269"/>
    </source>
</evidence>
<dbReference type="STRING" id="3916.A0A1S3TJV7"/>
<keyword evidence="7" id="KW-0862">Zinc</keyword>
<dbReference type="PRINTS" id="PR01848">
    <property type="entry name" value="U2AUXFACTOR"/>
</dbReference>
<keyword evidence="4" id="KW-0479">Metal-binding</keyword>
<dbReference type="RefSeq" id="XP_014494036.2">
    <property type="nucleotide sequence ID" value="XM_014638550.2"/>
</dbReference>
<dbReference type="GeneID" id="106756196"/>
<accession>A0A1S3TJV7</accession>
<dbReference type="Proteomes" id="UP000087766">
    <property type="component" value="Chromosome 1"/>
</dbReference>
<keyword evidence="3" id="KW-0507">mRNA processing</keyword>
<dbReference type="InterPro" id="IPR012677">
    <property type="entry name" value="Nucleotide-bd_a/b_plait_sf"/>
</dbReference>
<evidence type="ECO:0000256" key="9">
    <source>
        <dbReference type="ARBA" id="ARBA00023125"/>
    </source>
</evidence>
<dbReference type="GO" id="GO:0003677">
    <property type="term" value="F:DNA binding"/>
    <property type="evidence" value="ECO:0007669"/>
    <property type="project" value="UniProtKB-KW"/>
</dbReference>
<keyword evidence="6" id="KW-0863">Zinc-finger</keyword>
<evidence type="ECO:0000313" key="13">
    <source>
        <dbReference type="Proteomes" id="UP000087766"/>
    </source>
</evidence>
<evidence type="ECO:0000256" key="12">
    <source>
        <dbReference type="ARBA" id="ARBA00054989"/>
    </source>
</evidence>
<evidence type="ECO:0000256" key="4">
    <source>
        <dbReference type="ARBA" id="ARBA00022723"/>
    </source>
</evidence>
<comment type="function">
    <text evidence="12">Necessary for the splicing of pre-mRNA. Probably active at the 3' splice sites.</text>
</comment>
<dbReference type="Gene3D" id="3.30.70.330">
    <property type="match status" value="1"/>
</dbReference>
<evidence type="ECO:0000256" key="8">
    <source>
        <dbReference type="ARBA" id="ARBA00022884"/>
    </source>
</evidence>
<dbReference type="InterPro" id="IPR009145">
    <property type="entry name" value="U2AF_small"/>
</dbReference>
<dbReference type="KEGG" id="vra:106756196"/>
<dbReference type="SUPFAM" id="SSF54928">
    <property type="entry name" value="RNA-binding domain, RBD"/>
    <property type="match status" value="1"/>
</dbReference>
<keyword evidence="10" id="KW-0508">mRNA splicing</keyword>
<dbReference type="OrthoDB" id="423462at2759"/>
<evidence type="ECO:0000256" key="10">
    <source>
        <dbReference type="ARBA" id="ARBA00023187"/>
    </source>
</evidence>
<dbReference type="GO" id="GO:0008270">
    <property type="term" value="F:zinc ion binding"/>
    <property type="evidence" value="ECO:0007669"/>
    <property type="project" value="UniProtKB-KW"/>
</dbReference>
<proteinExistence type="inferred from homology"/>
<dbReference type="GO" id="GO:0089701">
    <property type="term" value="C:U2AF complex"/>
    <property type="evidence" value="ECO:0007669"/>
    <property type="project" value="InterPro"/>
</dbReference>
<organism evidence="13 14">
    <name type="scientific">Vigna radiata var. radiata</name>
    <name type="common">Mung bean</name>
    <name type="synonym">Phaseolus aureus</name>
    <dbReference type="NCBI Taxonomy" id="3916"/>
    <lineage>
        <taxon>Eukaryota</taxon>
        <taxon>Viridiplantae</taxon>
        <taxon>Streptophyta</taxon>
        <taxon>Embryophyta</taxon>
        <taxon>Tracheophyta</taxon>
        <taxon>Spermatophyta</taxon>
        <taxon>Magnoliopsida</taxon>
        <taxon>eudicotyledons</taxon>
        <taxon>Gunneridae</taxon>
        <taxon>Pentapetalae</taxon>
        <taxon>rosids</taxon>
        <taxon>fabids</taxon>
        <taxon>Fabales</taxon>
        <taxon>Fabaceae</taxon>
        <taxon>Papilionoideae</taxon>
        <taxon>50 kb inversion clade</taxon>
        <taxon>NPAAA clade</taxon>
        <taxon>indigoferoid/millettioid clade</taxon>
        <taxon>Phaseoleae</taxon>
        <taxon>Vigna</taxon>
    </lineage>
</organism>